<dbReference type="InterPro" id="IPR029065">
    <property type="entry name" value="Enolase_C-like"/>
</dbReference>
<dbReference type="Gene3D" id="3.20.20.120">
    <property type="entry name" value="Enolase-like C-terminal domain"/>
    <property type="match status" value="1"/>
</dbReference>
<evidence type="ECO:0000313" key="4">
    <source>
        <dbReference type="Proteomes" id="UP000183413"/>
    </source>
</evidence>
<dbReference type="eggNOG" id="COG4948">
    <property type="taxonomic scope" value="Bacteria"/>
</dbReference>
<gene>
    <name evidence="3" type="ORF">SAMN04489713_10616</name>
</gene>
<dbReference type="EMBL" id="FOVH01000006">
    <property type="protein sequence ID" value="SFO43330.1"/>
    <property type="molecule type" value="Genomic_DNA"/>
</dbReference>
<dbReference type="SFLD" id="SFLDS00001">
    <property type="entry name" value="Enolase"/>
    <property type="match status" value="1"/>
</dbReference>
<keyword evidence="4" id="KW-1185">Reference proteome</keyword>
<reference evidence="3 4" key="1">
    <citation type="submission" date="2016-10" db="EMBL/GenBank/DDBJ databases">
        <authorList>
            <person name="de Groot N.N."/>
        </authorList>
    </citation>
    <scope>NUCLEOTIDE SEQUENCE [LARGE SCALE GENOMIC DNA]</scope>
    <source>
        <strain evidence="3 4">DSM 43067</strain>
    </source>
</reference>
<dbReference type="SUPFAM" id="SSF51604">
    <property type="entry name" value="Enolase C-terminal domain-like"/>
    <property type="match status" value="1"/>
</dbReference>
<dbReference type="Pfam" id="PF02746">
    <property type="entry name" value="MR_MLE_N"/>
    <property type="match status" value="1"/>
</dbReference>
<dbReference type="GO" id="GO:0016854">
    <property type="term" value="F:racemase and epimerase activity"/>
    <property type="evidence" value="ECO:0007669"/>
    <property type="project" value="UniProtKB-ARBA"/>
</dbReference>
<evidence type="ECO:0000259" key="2">
    <source>
        <dbReference type="SMART" id="SM00922"/>
    </source>
</evidence>
<evidence type="ECO:0000256" key="1">
    <source>
        <dbReference type="ARBA" id="ARBA00022723"/>
    </source>
</evidence>
<proteinExistence type="predicted"/>
<evidence type="ECO:0000313" key="3">
    <source>
        <dbReference type="EMBL" id="SFO43330.1"/>
    </source>
</evidence>
<dbReference type="InterPro" id="IPR013341">
    <property type="entry name" value="Mandelate_racemase_N_dom"/>
</dbReference>
<dbReference type="PANTHER" id="PTHR48073:SF5">
    <property type="entry name" value="O-SUCCINYLBENZOATE SYNTHASE"/>
    <property type="match status" value="1"/>
</dbReference>
<feature type="domain" description="Mandelate racemase/muconate lactonizing enzyme C-terminal" evidence="2">
    <location>
        <begin position="151"/>
        <end position="244"/>
    </location>
</feature>
<dbReference type="SUPFAM" id="SSF54826">
    <property type="entry name" value="Enolase N-terminal domain-like"/>
    <property type="match status" value="1"/>
</dbReference>
<dbReference type="InParanoid" id="A0A1I5H5F3"/>
<dbReference type="Gene3D" id="3.30.390.10">
    <property type="entry name" value="Enolase-like, N-terminal domain"/>
    <property type="match status" value="1"/>
</dbReference>
<dbReference type="InterPro" id="IPR029017">
    <property type="entry name" value="Enolase-like_N"/>
</dbReference>
<dbReference type="STRING" id="1993.SAMN04489713_10616"/>
<dbReference type="GO" id="GO:0046872">
    <property type="term" value="F:metal ion binding"/>
    <property type="evidence" value="ECO:0007669"/>
    <property type="project" value="UniProtKB-KW"/>
</dbReference>
<dbReference type="SMART" id="SM00922">
    <property type="entry name" value="MR_MLE"/>
    <property type="match status" value="1"/>
</dbReference>
<dbReference type="InterPro" id="IPR036849">
    <property type="entry name" value="Enolase-like_C_sf"/>
</dbReference>
<accession>A0A1I5H5F3</accession>
<dbReference type="AlphaFoldDB" id="A0A1I5H5F3"/>
<dbReference type="PANTHER" id="PTHR48073">
    <property type="entry name" value="O-SUCCINYLBENZOATE SYNTHASE-RELATED"/>
    <property type="match status" value="1"/>
</dbReference>
<name>A0A1I5H5F3_9ACTN</name>
<protein>
    <submittedName>
        <fullName evidence="3">O-succinylbenzoate synthase</fullName>
    </submittedName>
</protein>
<dbReference type="Proteomes" id="UP000183413">
    <property type="component" value="Unassembled WGS sequence"/>
</dbReference>
<sequence>MSAPVRRGGIIEGDDYLEGLVRVPLIQGCDAFHVAMPRGRRPESVLVRLHGGGDAVGWGEMPVPGGAAGAGPAWADIEERMGPALIGLDWDRPEDVSAAADLGASEAAAAVDTACWDLWCRTRGLPLAHALGGTRTSIVTGSRISPEPALDTVTLRVNKAVGAGHTRVTLDVRPGWDIEPVRAIRQAYPALALVADAGHAYTESSDHMAVLEALDAYGLAAIERPFPSGDLAAHARLQLRVGTAIAPAVGDLDTLDAALSLQAGRALHLRLDRLGGLTAARSAHDLAYAAGWDVWCSGCGSFGIGQAAAVALAALPGCTLPSDVSDPAGGPVFVTPPVRSSGGVVGVPLTQPGLGHEIDEARIERLATRRMRLST</sequence>
<keyword evidence="1" id="KW-0479">Metal-binding</keyword>
<dbReference type="InterPro" id="IPR013342">
    <property type="entry name" value="Mandelate_racemase_C"/>
</dbReference>
<dbReference type="Pfam" id="PF13378">
    <property type="entry name" value="MR_MLE_C"/>
    <property type="match status" value="1"/>
</dbReference>
<organism evidence="3 4">
    <name type="scientific">Actinomadura madurae</name>
    <dbReference type="NCBI Taxonomy" id="1993"/>
    <lineage>
        <taxon>Bacteria</taxon>
        <taxon>Bacillati</taxon>
        <taxon>Actinomycetota</taxon>
        <taxon>Actinomycetes</taxon>
        <taxon>Streptosporangiales</taxon>
        <taxon>Thermomonosporaceae</taxon>
        <taxon>Actinomadura</taxon>
    </lineage>
</organism>